<dbReference type="Proteomes" id="UP000204195">
    <property type="component" value="Segment"/>
</dbReference>
<protein>
    <submittedName>
        <fullName evidence="1">Uncharacterized protein</fullName>
    </submittedName>
</protein>
<evidence type="ECO:0000313" key="1">
    <source>
        <dbReference type="EMBL" id="AFL47700.1"/>
    </source>
</evidence>
<proteinExistence type="predicted"/>
<reference evidence="1 2" key="1">
    <citation type="journal article" date="2012" name="BMC Microbiol.">
        <title>Isolation and characterization of ZZ1, a novel lytic phage that infects Acinetobacter baumannii clinical isolates.</title>
        <authorList>
            <person name="Jin J."/>
            <person name="Li Z.J."/>
            <person name="Wang S.W."/>
            <person name="Wang S.M."/>
            <person name="Huang D.H."/>
            <person name="Li Y.H."/>
            <person name="Ma Y.Y."/>
            <person name="Wang J."/>
            <person name="Liu F."/>
            <person name="Chen X.D."/>
            <person name="Li G.X."/>
            <person name="Wang X.T."/>
            <person name="Wang Z.Q."/>
            <person name="Zhao G.Q."/>
        </authorList>
    </citation>
    <scope>NUCLEOTIDE SEQUENCE [LARGE SCALE GENOMIC DNA]</scope>
</reference>
<evidence type="ECO:0000313" key="2">
    <source>
        <dbReference type="Proteomes" id="UP000204195"/>
    </source>
</evidence>
<organism evidence="1 2">
    <name type="scientific">Acinetobacter phage ZZ1</name>
    <dbReference type="NCBI Taxonomy" id="1049283"/>
    <lineage>
        <taxon>Viruses</taxon>
        <taxon>Duplodnaviria</taxon>
        <taxon>Heunggongvirae</taxon>
        <taxon>Uroviricota</taxon>
        <taxon>Caudoviricetes</taxon>
        <taxon>Pantevenvirales</taxon>
        <taxon>Straboviridae</taxon>
        <taxon>Twarogvirinae</taxon>
        <taxon>Zedzedvirus</taxon>
        <taxon>Zedzedvirus zz1</taxon>
    </lineage>
</organism>
<keyword evidence="2" id="KW-1185">Reference proteome</keyword>
<dbReference type="KEGG" id="vg:13165157"/>
<dbReference type="RefSeq" id="YP_006489063.1">
    <property type="nucleotide sequence ID" value="NC_018087.3"/>
</dbReference>
<gene>
    <name evidence="1" type="ORF">ZZ1p0223</name>
</gene>
<dbReference type="EMBL" id="HQ698922">
    <property type="protein sequence ID" value="AFL47700.1"/>
    <property type="molecule type" value="Genomic_DNA"/>
</dbReference>
<accession>I3WW30</accession>
<name>I3WW30_9CAUD</name>
<sequence>MLIQEAKSLSRLSTPADAHKRLIYLTQLVFKEIEHKAMLGFSSLTIGTSTKCTILAKVGSRAGGADCPQVKFRNEFIKNMRAVGCTCENSSNFSDDTITIWW</sequence>
<dbReference type="GeneID" id="13165157"/>